<evidence type="ECO:0000313" key="1">
    <source>
        <dbReference type="EMBL" id="CAG9324828.1"/>
    </source>
</evidence>
<organism evidence="1 2">
    <name type="scientific">Blepharisma stoltei</name>
    <dbReference type="NCBI Taxonomy" id="1481888"/>
    <lineage>
        <taxon>Eukaryota</taxon>
        <taxon>Sar</taxon>
        <taxon>Alveolata</taxon>
        <taxon>Ciliophora</taxon>
        <taxon>Postciliodesmatophora</taxon>
        <taxon>Heterotrichea</taxon>
        <taxon>Heterotrichida</taxon>
        <taxon>Blepharismidae</taxon>
        <taxon>Blepharisma</taxon>
    </lineage>
</organism>
<name>A0AAU9JGN3_9CILI</name>
<accession>A0AAU9JGN3</accession>
<sequence length="147" mass="17501">MSFWGIFQNIFSRTTNSNINLKKDDDYELRRHLVVMKEIEKYKRYHIKSLSDSDIETIAESIYKLIKESGEIYPRTYMLYEELREIKKVLLLEDARIRRVLENLCRNTPEVGVDYKFDGLRKLQSFIDAAHYQANSGESISFVDEYV</sequence>
<comment type="caution">
    <text evidence="1">The sequence shown here is derived from an EMBL/GenBank/DDBJ whole genome shotgun (WGS) entry which is preliminary data.</text>
</comment>
<reference evidence="1" key="1">
    <citation type="submission" date="2021-09" db="EMBL/GenBank/DDBJ databases">
        <authorList>
            <consortium name="AG Swart"/>
            <person name="Singh M."/>
            <person name="Singh A."/>
            <person name="Seah K."/>
            <person name="Emmerich C."/>
        </authorList>
    </citation>
    <scope>NUCLEOTIDE SEQUENCE</scope>
    <source>
        <strain evidence="1">ATCC30299</strain>
    </source>
</reference>
<protein>
    <submittedName>
        <fullName evidence="1">Uncharacterized protein</fullName>
    </submittedName>
</protein>
<keyword evidence="2" id="KW-1185">Reference proteome</keyword>
<dbReference type="AlphaFoldDB" id="A0AAU9JGN3"/>
<dbReference type="Proteomes" id="UP001162131">
    <property type="component" value="Unassembled WGS sequence"/>
</dbReference>
<dbReference type="EMBL" id="CAJZBQ010000036">
    <property type="protein sequence ID" value="CAG9324828.1"/>
    <property type="molecule type" value="Genomic_DNA"/>
</dbReference>
<proteinExistence type="predicted"/>
<evidence type="ECO:0000313" key="2">
    <source>
        <dbReference type="Proteomes" id="UP001162131"/>
    </source>
</evidence>
<gene>
    <name evidence="1" type="ORF">BSTOLATCC_MIC36606</name>
</gene>